<dbReference type="Proteomes" id="UP000001058">
    <property type="component" value="Unassembled WGS sequence"/>
</dbReference>
<sequence>MMQQRVLLLRGLRERLARALSELTKAAGLLRVGDRLLAASAPGQLPYTMGTRGTAMVDSASVGFAAAAAAVAAERLTYFPSTRKQGEQESVVMKVIEDDVRTAVRGMTAALEGLLSYAGYDIPEKPVRTSSGELNDQSLFLEIRGLLDLLRLQPHAVHALGLAPEPVQQPVPAESAAATSATPFLYQMAAIPAAAVPPPPSAASREPATPAVEAAGGSSSSSGASSSRPMGLHVASGGDSAAAALRAARRAAALAGPLVPLPATARMPSRWKRHWLRYCATGGVLLYGGMYLVRHSRLAGSDDLDRWILTVVSAVRSALRTHVVEPLAAVRDELFRTFRDRPAIVSPKDFSLSPALPGDVGLGAAGASSGDGSGSGTAGGDEVLAAGMAVLMRSYEAELRNPLRNLILGDLARALLIQVQHVKVDGEAAMLRLDQILRANELSLSLMAALPALGISLAVVVFSEVTALYASADRTSRFSEWRQLYGDLLTLAAPAPSRELLATHQRMMRTYSVFQR</sequence>
<keyword evidence="3 7" id="KW-1133">Transmembrane helix</keyword>
<gene>
    <name evidence="8" type="primary">trx12</name>
    <name evidence="8" type="ORF">VOLCADRAFT_107276</name>
</gene>
<evidence type="ECO:0000256" key="4">
    <source>
        <dbReference type="ARBA" id="ARBA00023128"/>
    </source>
</evidence>
<dbReference type="EMBL" id="GL378382">
    <property type="protein sequence ID" value="EFJ42419.1"/>
    <property type="molecule type" value="Genomic_DNA"/>
</dbReference>
<keyword evidence="5 7" id="KW-0472">Membrane</keyword>
<evidence type="ECO:0000313" key="8">
    <source>
        <dbReference type="EMBL" id="EFJ42419.1"/>
    </source>
</evidence>
<name>D8UCX8_VOLCA</name>
<organism evidence="9">
    <name type="scientific">Volvox carteri f. nagariensis</name>
    <dbReference type="NCBI Taxonomy" id="3068"/>
    <lineage>
        <taxon>Eukaryota</taxon>
        <taxon>Viridiplantae</taxon>
        <taxon>Chlorophyta</taxon>
        <taxon>core chlorophytes</taxon>
        <taxon>Chlorophyceae</taxon>
        <taxon>CS clade</taxon>
        <taxon>Chlamydomonadales</taxon>
        <taxon>Volvocaceae</taxon>
        <taxon>Volvox</taxon>
    </lineage>
</organism>
<dbReference type="InParanoid" id="D8UCX8"/>
<dbReference type="GeneID" id="9619786"/>
<evidence type="ECO:0000256" key="6">
    <source>
        <dbReference type="SAM" id="MobiDB-lite"/>
    </source>
</evidence>
<dbReference type="OrthoDB" id="413313at2759"/>
<comment type="subcellular location">
    <subcellularLocation>
        <location evidence="1">Mitochondrion membrane</location>
        <topology evidence="1">Multi-pass membrane protein</topology>
    </subcellularLocation>
</comment>
<dbReference type="RefSeq" id="XP_002956482.1">
    <property type="nucleotide sequence ID" value="XM_002956436.1"/>
</dbReference>
<dbReference type="GO" id="GO:0005741">
    <property type="term" value="C:mitochondrial outer membrane"/>
    <property type="evidence" value="ECO:0007669"/>
    <property type="project" value="TreeGrafter"/>
</dbReference>
<feature type="compositionally biased region" description="Low complexity" evidence="6">
    <location>
        <begin position="202"/>
        <end position="227"/>
    </location>
</feature>
<evidence type="ECO:0000256" key="3">
    <source>
        <dbReference type="ARBA" id="ARBA00022989"/>
    </source>
</evidence>
<keyword evidence="2 7" id="KW-0812">Transmembrane</keyword>
<evidence type="ECO:0000256" key="2">
    <source>
        <dbReference type="ARBA" id="ARBA00022692"/>
    </source>
</evidence>
<proteinExistence type="predicted"/>
<feature type="transmembrane region" description="Helical" evidence="7">
    <location>
        <begin position="448"/>
        <end position="472"/>
    </location>
</feature>
<accession>D8UCX8</accession>
<feature type="region of interest" description="Disordered" evidence="6">
    <location>
        <begin position="196"/>
        <end position="233"/>
    </location>
</feature>
<dbReference type="PANTHER" id="PTHR28234">
    <property type="entry name" value="NUCLEAR CONTROL OF ATPASE PROTEIN 2"/>
    <property type="match status" value="1"/>
</dbReference>
<dbReference type="AlphaFoldDB" id="D8UCX8"/>
<evidence type="ECO:0000256" key="1">
    <source>
        <dbReference type="ARBA" id="ARBA00004225"/>
    </source>
</evidence>
<dbReference type="STRING" id="3068.D8UCX8"/>
<dbReference type="PANTHER" id="PTHR28234:SF1">
    <property type="entry name" value="NUCLEAR CONTROL OF ATPASE PROTEIN 2"/>
    <property type="match status" value="1"/>
</dbReference>
<dbReference type="KEGG" id="vcn:VOLCADRAFT_107276"/>
<evidence type="ECO:0000256" key="7">
    <source>
        <dbReference type="SAM" id="Phobius"/>
    </source>
</evidence>
<keyword evidence="9" id="KW-1185">Reference proteome</keyword>
<reference evidence="8 9" key="1">
    <citation type="journal article" date="2010" name="Science">
        <title>Genomic analysis of organismal complexity in the multicellular green alga Volvox carteri.</title>
        <authorList>
            <person name="Prochnik S.E."/>
            <person name="Umen J."/>
            <person name="Nedelcu A.M."/>
            <person name="Hallmann A."/>
            <person name="Miller S.M."/>
            <person name="Nishii I."/>
            <person name="Ferris P."/>
            <person name="Kuo A."/>
            <person name="Mitros T."/>
            <person name="Fritz-Laylin L.K."/>
            <person name="Hellsten U."/>
            <person name="Chapman J."/>
            <person name="Simakov O."/>
            <person name="Rensing S.A."/>
            <person name="Terry A."/>
            <person name="Pangilinan J."/>
            <person name="Kapitonov V."/>
            <person name="Jurka J."/>
            <person name="Salamov A."/>
            <person name="Shapiro H."/>
            <person name="Schmutz J."/>
            <person name="Grimwood J."/>
            <person name="Lindquist E."/>
            <person name="Lucas S."/>
            <person name="Grigoriev I.V."/>
            <person name="Schmitt R."/>
            <person name="Kirk D."/>
            <person name="Rokhsar D.S."/>
        </authorList>
    </citation>
    <scope>NUCLEOTIDE SEQUENCE [LARGE SCALE GENOMIC DNA]</scope>
    <source>
        <strain evidence="9">f. Nagariensis / Eve</strain>
    </source>
</reference>
<evidence type="ECO:0000256" key="5">
    <source>
        <dbReference type="ARBA" id="ARBA00023136"/>
    </source>
</evidence>
<protein>
    <submittedName>
        <fullName evidence="8">Thioredoxin-like protein</fullName>
    </submittedName>
</protein>
<dbReference type="eggNOG" id="ENOG502QQIS">
    <property type="taxonomic scope" value="Eukaryota"/>
</dbReference>
<dbReference type="Pfam" id="PF08637">
    <property type="entry name" value="NCA2"/>
    <property type="match status" value="1"/>
</dbReference>
<dbReference type="InterPro" id="IPR013946">
    <property type="entry name" value="NCA2-like"/>
</dbReference>
<keyword evidence="4" id="KW-0496">Mitochondrion</keyword>
<evidence type="ECO:0000313" key="9">
    <source>
        <dbReference type="Proteomes" id="UP000001058"/>
    </source>
</evidence>